<name>A0A9P6K1R5_9FUNG</name>
<protein>
    <recommendedName>
        <fullName evidence="1">F-box domain-containing protein</fullName>
    </recommendedName>
</protein>
<accession>A0A9P6K1R5</accession>
<feature type="domain" description="F-box" evidence="1">
    <location>
        <begin position="12"/>
        <end position="57"/>
    </location>
</feature>
<dbReference type="EMBL" id="JAAAXW010000155">
    <property type="protein sequence ID" value="KAF9541807.1"/>
    <property type="molecule type" value="Genomic_DNA"/>
</dbReference>
<dbReference type="Proteomes" id="UP000723463">
    <property type="component" value="Unassembled WGS sequence"/>
</dbReference>
<evidence type="ECO:0000313" key="2">
    <source>
        <dbReference type="EMBL" id="KAF9541807.1"/>
    </source>
</evidence>
<proteinExistence type="predicted"/>
<dbReference type="Pfam" id="PF12937">
    <property type="entry name" value="F-box-like"/>
    <property type="match status" value="1"/>
</dbReference>
<comment type="caution">
    <text evidence="2">The sequence shown here is derived from an EMBL/GenBank/DDBJ whole genome shotgun (WGS) entry which is preliminary data.</text>
</comment>
<dbReference type="SUPFAM" id="SSF81383">
    <property type="entry name" value="F-box domain"/>
    <property type="match status" value="1"/>
</dbReference>
<gene>
    <name evidence="2" type="ORF">EC957_002642</name>
</gene>
<dbReference type="Gene3D" id="3.80.10.10">
    <property type="entry name" value="Ribonuclease Inhibitor"/>
    <property type="match status" value="1"/>
</dbReference>
<dbReference type="InterPro" id="IPR036047">
    <property type="entry name" value="F-box-like_dom_sf"/>
</dbReference>
<dbReference type="PROSITE" id="PS50181">
    <property type="entry name" value="FBOX"/>
    <property type="match status" value="1"/>
</dbReference>
<reference evidence="2" key="1">
    <citation type="journal article" date="2020" name="Fungal Divers.">
        <title>Resolving the Mortierellaceae phylogeny through synthesis of multi-gene phylogenetics and phylogenomics.</title>
        <authorList>
            <person name="Vandepol N."/>
            <person name="Liber J."/>
            <person name="Desiro A."/>
            <person name="Na H."/>
            <person name="Kennedy M."/>
            <person name="Barry K."/>
            <person name="Grigoriev I.V."/>
            <person name="Miller A.N."/>
            <person name="O'Donnell K."/>
            <person name="Stajich J.E."/>
            <person name="Bonito G."/>
        </authorList>
    </citation>
    <scope>NUCLEOTIDE SEQUENCE</scope>
    <source>
        <strain evidence="2">NRRL 2591</strain>
    </source>
</reference>
<dbReference type="InterPro" id="IPR032675">
    <property type="entry name" value="LRR_dom_sf"/>
</dbReference>
<evidence type="ECO:0000313" key="3">
    <source>
        <dbReference type="Proteomes" id="UP000723463"/>
    </source>
</evidence>
<keyword evidence="3" id="KW-1185">Reference proteome</keyword>
<dbReference type="InterPro" id="IPR001810">
    <property type="entry name" value="F-box_dom"/>
</dbReference>
<evidence type="ECO:0000259" key="1">
    <source>
        <dbReference type="PROSITE" id="PS50181"/>
    </source>
</evidence>
<dbReference type="AlphaFoldDB" id="A0A9P6K1R5"/>
<sequence length="390" mass="45887">MEQEQESNTTYVTSFGDLPPEVQVMVARYLTRHDLTVCLRVCRAWKELYHPRLWEHIDIYWDKKETRRRAISRALKANGHLIHSLKFRSEVYCVLEDFLPFCPPKFQQLTSAEFDCSLEFVNDPDIAQFIDMSSAKWRRLVFRESIRPKLGIEFSRKSFDALLKHADTLEIFRLETRNSVEDTYIDRLLCTAPRLKELYLSGNYETSLGGWLDARKIVKSEWVCQDLEVFHCRIGNIPRPEITRTICRKPAVKRHVKRGTMEESIDIQRQVYTKLARLTKLRELRLGLPMDTKSKDYFRGNKEYWRQYDCLAMTLESGLDILKSLGNLRTVGLEDMEIYIDDDKEQTWFAENWPHATIGQSDYTTDVDNAPVHPDELVYGSLSDFEDLFD</sequence>
<organism evidence="2 3">
    <name type="scientific">Mortierella hygrophila</name>
    <dbReference type="NCBI Taxonomy" id="979708"/>
    <lineage>
        <taxon>Eukaryota</taxon>
        <taxon>Fungi</taxon>
        <taxon>Fungi incertae sedis</taxon>
        <taxon>Mucoromycota</taxon>
        <taxon>Mortierellomycotina</taxon>
        <taxon>Mortierellomycetes</taxon>
        <taxon>Mortierellales</taxon>
        <taxon>Mortierellaceae</taxon>
        <taxon>Mortierella</taxon>
    </lineage>
</organism>